<keyword evidence="2" id="KW-1185">Reference proteome</keyword>
<accession>A0ABQ2YZ31</accession>
<sequence length="194" mass="22322">MLKPDRLDRFLPQVFPSGVKVSSFAKHCPHCKKLVKSAAMHGVALMVVDRVFILARAECPQCGSRFEVKCMFDDSKQVHPVLLPTLMVRWLMQWHARQLRRRGIPLKPLATVVGDEQQDVVTTQERVGLLLAEHEVTKSPETVGSYLGLPIVAWIEYQGLRYHYDRAVPEEGQFRLGQYEALFDRRLIYRRSGH</sequence>
<dbReference type="EMBL" id="BMYW01000009">
    <property type="protein sequence ID" value="GGX96761.1"/>
    <property type="molecule type" value="Genomic_DNA"/>
</dbReference>
<evidence type="ECO:0008006" key="3">
    <source>
        <dbReference type="Google" id="ProtNLM"/>
    </source>
</evidence>
<dbReference type="RefSeq" id="WP_189374848.1">
    <property type="nucleotide sequence ID" value="NZ_BMYW01000009.1"/>
</dbReference>
<evidence type="ECO:0000313" key="1">
    <source>
        <dbReference type="EMBL" id="GGX96761.1"/>
    </source>
</evidence>
<reference evidence="2" key="1">
    <citation type="journal article" date="2019" name="Int. J. Syst. Evol. Microbiol.">
        <title>The Global Catalogue of Microorganisms (GCM) 10K type strain sequencing project: providing services to taxonomists for standard genome sequencing and annotation.</title>
        <authorList>
            <consortium name="The Broad Institute Genomics Platform"/>
            <consortium name="The Broad Institute Genome Sequencing Center for Infectious Disease"/>
            <person name="Wu L."/>
            <person name="Ma J."/>
        </authorList>
    </citation>
    <scope>NUCLEOTIDE SEQUENCE [LARGE SCALE GENOMIC DNA]</scope>
    <source>
        <strain evidence="2">KCTC 32041</strain>
    </source>
</reference>
<gene>
    <name evidence="1" type="ORF">GCM10011290_25860</name>
</gene>
<dbReference type="Proteomes" id="UP000600877">
    <property type="component" value="Unassembled WGS sequence"/>
</dbReference>
<proteinExistence type="predicted"/>
<evidence type="ECO:0000313" key="2">
    <source>
        <dbReference type="Proteomes" id="UP000600877"/>
    </source>
</evidence>
<name>A0ABQ2YZ31_9NEIS</name>
<protein>
    <recommendedName>
        <fullName evidence="3">Transposase</fullName>
    </recommendedName>
</protein>
<comment type="caution">
    <text evidence="1">The sequence shown here is derived from an EMBL/GenBank/DDBJ whole genome shotgun (WGS) entry which is preliminary data.</text>
</comment>
<organism evidence="1 2">
    <name type="scientific">Vogesella alkaliphila</name>
    <dbReference type="NCBI Taxonomy" id="1193621"/>
    <lineage>
        <taxon>Bacteria</taxon>
        <taxon>Pseudomonadati</taxon>
        <taxon>Pseudomonadota</taxon>
        <taxon>Betaproteobacteria</taxon>
        <taxon>Neisseriales</taxon>
        <taxon>Chromobacteriaceae</taxon>
        <taxon>Vogesella</taxon>
    </lineage>
</organism>